<reference evidence="2" key="1">
    <citation type="submission" date="2020-12" db="EMBL/GenBank/DDBJ databases">
        <title>Hymenobacter sp.</title>
        <authorList>
            <person name="Kim M.K."/>
        </authorList>
    </citation>
    <scope>NUCLEOTIDE SEQUENCE [LARGE SCALE GENOMIC DNA]</scope>
    <source>
        <strain evidence="2">BT325</strain>
    </source>
</reference>
<dbReference type="EMBL" id="JAELXT010000007">
    <property type="protein sequence ID" value="MBJ6125636.1"/>
    <property type="molecule type" value="Genomic_DNA"/>
</dbReference>
<evidence type="ECO:0000313" key="2">
    <source>
        <dbReference type="Proteomes" id="UP000620670"/>
    </source>
</evidence>
<keyword evidence="2" id="KW-1185">Reference proteome</keyword>
<organism evidence="1 2">
    <name type="scientific">Microvirga splendida</name>
    <dbReference type="NCBI Taxonomy" id="2795727"/>
    <lineage>
        <taxon>Bacteria</taxon>
        <taxon>Pseudomonadati</taxon>
        <taxon>Pseudomonadota</taxon>
        <taxon>Alphaproteobacteria</taxon>
        <taxon>Hyphomicrobiales</taxon>
        <taxon>Methylobacteriaceae</taxon>
        <taxon>Microvirga</taxon>
    </lineage>
</organism>
<dbReference type="RefSeq" id="WP_199048615.1">
    <property type="nucleotide sequence ID" value="NZ_JAELXT010000007.1"/>
</dbReference>
<name>A0ABS0Y002_9HYPH</name>
<proteinExistence type="predicted"/>
<sequence>MSDPSMESEHLDKAERHIVEGERRVAAQKTLIARLTEEGRDTALAEEFLQSLEQTLEQWHIHRRLILESLARE</sequence>
<comment type="caution">
    <text evidence="1">The sequence shown here is derived from an EMBL/GenBank/DDBJ whole genome shotgun (WGS) entry which is preliminary data.</text>
</comment>
<dbReference type="Proteomes" id="UP000620670">
    <property type="component" value="Unassembled WGS sequence"/>
</dbReference>
<protein>
    <submittedName>
        <fullName evidence="1">Uncharacterized protein</fullName>
    </submittedName>
</protein>
<accession>A0ABS0Y002</accession>
<gene>
    <name evidence="1" type="ORF">JAO75_09450</name>
</gene>
<evidence type="ECO:0000313" key="1">
    <source>
        <dbReference type="EMBL" id="MBJ6125636.1"/>
    </source>
</evidence>